<dbReference type="AlphaFoldDB" id="A0A0B0PWA4"/>
<accession>A0A0B0PWA4</accession>
<dbReference type="EMBL" id="KN446135">
    <property type="protein sequence ID" value="KHG28719.1"/>
    <property type="molecule type" value="Genomic_DNA"/>
</dbReference>
<name>A0A0B0PWA4_GOSAR</name>
<evidence type="ECO:0000313" key="2">
    <source>
        <dbReference type="Proteomes" id="UP000032142"/>
    </source>
</evidence>
<sequence>MSLVSYSIPKVQPEFLAC</sequence>
<protein>
    <submittedName>
        <fullName evidence="1">Uncharacterized protein</fullName>
    </submittedName>
</protein>
<keyword evidence="2" id="KW-1185">Reference proteome</keyword>
<dbReference type="Proteomes" id="UP000032142">
    <property type="component" value="Unassembled WGS sequence"/>
</dbReference>
<reference evidence="2" key="1">
    <citation type="submission" date="2014-09" db="EMBL/GenBank/DDBJ databases">
        <authorList>
            <person name="Mudge J."/>
            <person name="Ramaraj T."/>
            <person name="Lindquist I.E."/>
            <person name="Bharti A.K."/>
            <person name="Sundararajan A."/>
            <person name="Cameron C.T."/>
            <person name="Woodward J.E."/>
            <person name="May G.D."/>
            <person name="Brubaker C."/>
            <person name="Broadhvest J."/>
            <person name="Wilkins T.A."/>
        </authorList>
    </citation>
    <scope>NUCLEOTIDE SEQUENCE</scope>
    <source>
        <strain evidence="2">cv. AKA8401</strain>
    </source>
</reference>
<organism evidence="1 2">
    <name type="scientific">Gossypium arboreum</name>
    <name type="common">Tree cotton</name>
    <name type="synonym">Gossypium nanking</name>
    <dbReference type="NCBI Taxonomy" id="29729"/>
    <lineage>
        <taxon>Eukaryota</taxon>
        <taxon>Viridiplantae</taxon>
        <taxon>Streptophyta</taxon>
        <taxon>Embryophyta</taxon>
        <taxon>Tracheophyta</taxon>
        <taxon>Spermatophyta</taxon>
        <taxon>Magnoliopsida</taxon>
        <taxon>eudicotyledons</taxon>
        <taxon>Gunneridae</taxon>
        <taxon>Pentapetalae</taxon>
        <taxon>rosids</taxon>
        <taxon>malvids</taxon>
        <taxon>Malvales</taxon>
        <taxon>Malvaceae</taxon>
        <taxon>Malvoideae</taxon>
        <taxon>Gossypium</taxon>
    </lineage>
</organism>
<evidence type="ECO:0000313" key="1">
    <source>
        <dbReference type="EMBL" id="KHG28719.1"/>
    </source>
</evidence>
<gene>
    <name evidence="1" type="ORF">F383_11164</name>
</gene>
<proteinExistence type="predicted"/>